<name>A0A803PMH7_CANSA</name>
<proteinExistence type="predicted"/>
<evidence type="ECO:0008006" key="3">
    <source>
        <dbReference type="Google" id="ProtNLM"/>
    </source>
</evidence>
<accession>A0A803PMH7</accession>
<dbReference type="EnsemblPlants" id="evm.model.05.1722">
    <property type="protein sequence ID" value="cds.evm.model.05.1722"/>
    <property type="gene ID" value="evm.TU.05.1722"/>
</dbReference>
<evidence type="ECO:0000313" key="1">
    <source>
        <dbReference type="EnsemblPlants" id="cds.evm.model.05.1722"/>
    </source>
</evidence>
<dbReference type="AlphaFoldDB" id="A0A803PMH7"/>
<protein>
    <recommendedName>
        <fullName evidence="3">Reverse transcriptase</fullName>
    </recommendedName>
</protein>
<reference evidence="1" key="1">
    <citation type="submission" date="2018-11" db="EMBL/GenBank/DDBJ databases">
        <authorList>
            <person name="Grassa J C."/>
        </authorList>
    </citation>
    <scope>NUCLEOTIDE SEQUENCE [LARGE SCALE GENOMIC DNA]</scope>
</reference>
<dbReference type="EMBL" id="UZAU01000544">
    <property type="status" value="NOT_ANNOTATED_CDS"/>
    <property type="molecule type" value="Genomic_DNA"/>
</dbReference>
<organism evidence="1 2">
    <name type="scientific">Cannabis sativa</name>
    <name type="common">Hemp</name>
    <name type="synonym">Marijuana</name>
    <dbReference type="NCBI Taxonomy" id="3483"/>
    <lineage>
        <taxon>Eukaryota</taxon>
        <taxon>Viridiplantae</taxon>
        <taxon>Streptophyta</taxon>
        <taxon>Embryophyta</taxon>
        <taxon>Tracheophyta</taxon>
        <taxon>Spermatophyta</taxon>
        <taxon>Magnoliopsida</taxon>
        <taxon>eudicotyledons</taxon>
        <taxon>Gunneridae</taxon>
        <taxon>Pentapetalae</taxon>
        <taxon>rosids</taxon>
        <taxon>fabids</taxon>
        <taxon>Rosales</taxon>
        <taxon>Cannabaceae</taxon>
        <taxon>Cannabis</taxon>
    </lineage>
</organism>
<evidence type="ECO:0000313" key="2">
    <source>
        <dbReference type="Proteomes" id="UP000596661"/>
    </source>
</evidence>
<sequence>MLMEGSTSVCTRPSKVLRQHPGVVRDFSWDNMKSFKEGKAGCRPVIEDTGSRVSDRPGTSVEEEGDNCYKFFFLSATIRGRRNTIESLLDKNDICISRCSDIGKAFAEFLRDIFSNSRSRTDLSCSDLIQNRLSPKKQEDLVRIPNFDEIQKTLFAMGNHKATGPDGMSVMFFKHYWDSMEKDFCEAISNFFYH</sequence>
<reference evidence="1" key="2">
    <citation type="submission" date="2021-03" db="UniProtKB">
        <authorList>
            <consortium name="EnsemblPlants"/>
        </authorList>
    </citation>
    <scope>IDENTIFICATION</scope>
</reference>
<dbReference type="Gramene" id="evm.model.05.1722">
    <property type="protein sequence ID" value="cds.evm.model.05.1722"/>
    <property type="gene ID" value="evm.TU.05.1722"/>
</dbReference>
<dbReference type="Proteomes" id="UP000596661">
    <property type="component" value="Chromosome 5"/>
</dbReference>
<keyword evidence="2" id="KW-1185">Reference proteome</keyword>